<organism evidence="1 2">
    <name type="scientific">Antarctobacter heliothermus</name>
    <dbReference type="NCBI Taxonomy" id="74033"/>
    <lineage>
        <taxon>Bacteria</taxon>
        <taxon>Pseudomonadati</taxon>
        <taxon>Pseudomonadota</taxon>
        <taxon>Alphaproteobacteria</taxon>
        <taxon>Rhodobacterales</taxon>
        <taxon>Roseobacteraceae</taxon>
        <taxon>Antarctobacter</taxon>
    </lineage>
</organism>
<sequence length="380" mass="40938">MLGAGRFSFLEYRVTRTIDLGLLFSTTGPYKLMGRASRAGALKAIAQVNADPTLDLAFSAVERDPGGDIDAYAPFCEEILKSSAARHVIGCTTSWSRKEVIPSLERMGGVLWYPTPYEGFEASDRVVYAHACPNQHLLPLLDHCFAAYGKQVYLTGSNYIWGWEMNRIARELSARTGGDVLGERYVPIGSTDIARLVDEIEALKPDFVLNQLIGPSQYAFLDAMAALRARDPAFAGRRCPVLSCNMTEAELPVIGASAEGVISAGPWFRGLSPALPGNGGREDFGSSFEAAAHASVMMLAQLLAGTPDAESLSLPELLALPGSEAVGISARTHHLTLPVAIAQVRDGVFVPLRTYAPIEGDPYLTQTHTIQVRPMIKAVT</sequence>
<evidence type="ECO:0000313" key="1">
    <source>
        <dbReference type="EMBL" id="SNT04433.1"/>
    </source>
</evidence>
<dbReference type="InterPro" id="IPR028082">
    <property type="entry name" value="Peripla_BP_I"/>
</dbReference>
<dbReference type="SUPFAM" id="SSF53822">
    <property type="entry name" value="Periplasmic binding protein-like I"/>
    <property type="match status" value="1"/>
</dbReference>
<dbReference type="Gene3D" id="3.40.50.2300">
    <property type="match status" value="2"/>
</dbReference>
<dbReference type="PANTHER" id="PTHR47628:SF1">
    <property type="entry name" value="ALIPHATIC AMIDASE EXPRESSION-REGULATING PROTEIN"/>
    <property type="match status" value="1"/>
</dbReference>
<dbReference type="PANTHER" id="PTHR47628">
    <property type="match status" value="1"/>
</dbReference>
<dbReference type="Pfam" id="PF13433">
    <property type="entry name" value="Peripla_BP_5"/>
    <property type="match status" value="1"/>
</dbReference>
<dbReference type="EMBL" id="FZON01000051">
    <property type="protein sequence ID" value="SNT04433.1"/>
    <property type="molecule type" value="Genomic_DNA"/>
</dbReference>
<proteinExistence type="predicted"/>
<protein>
    <submittedName>
        <fullName evidence="1">Amino acid/amide ABC transporter substrate-binding protein, HAAT family (TC 3.A.1.4.-)</fullName>
    </submittedName>
</protein>
<dbReference type="AlphaFoldDB" id="A0A239JGL2"/>
<accession>A0A239JGL2</accession>
<evidence type="ECO:0000313" key="2">
    <source>
        <dbReference type="Proteomes" id="UP000198440"/>
    </source>
</evidence>
<gene>
    <name evidence="1" type="ORF">SAMN04488078_105131</name>
</gene>
<reference evidence="1 2" key="1">
    <citation type="submission" date="2017-06" db="EMBL/GenBank/DDBJ databases">
        <authorList>
            <person name="Kim H.J."/>
            <person name="Triplett B.A."/>
        </authorList>
    </citation>
    <scope>NUCLEOTIDE SEQUENCE [LARGE SCALE GENOMIC DNA]</scope>
    <source>
        <strain evidence="1 2">DSM 11445</strain>
    </source>
</reference>
<dbReference type="Proteomes" id="UP000198440">
    <property type="component" value="Unassembled WGS sequence"/>
</dbReference>
<name>A0A239JGL2_9RHOB</name>